<protein>
    <submittedName>
        <fullName evidence="1">Uncharacterized protein</fullName>
    </submittedName>
</protein>
<reference evidence="2" key="1">
    <citation type="journal article" date="2024" name="Proc. Natl. Acad. Sci. U.S.A.">
        <title>Extraordinary preservation of gene collinearity over three hundred million years revealed in homosporous lycophytes.</title>
        <authorList>
            <person name="Li C."/>
            <person name="Wickell D."/>
            <person name="Kuo L.Y."/>
            <person name="Chen X."/>
            <person name="Nie B."/>
            <person name="Liao X."/>
            <person name="Peng D."/>
            <person name="Ji J."/>
            <person name="Jenkins J."/>
            <person name="Williams M."/>
            <person name="Shu S."/>
            <person name="Plott C."/>
            <person name="Barry K."/>
            <person name="Rajasekar S."/>
            <person name="Grimwood J."/>
            <person name="Han X."/>
            <person name="Sun S."/>
            <person name="Hou Z."/>
            <person name="He W."/>
            <person name="Dai G."/>
            <person name="Sun C."/>
            <person name="Schmutz J."/>
            <person name="Leebens-Mack J.H."/>
            <person name="Li F.W."/>
            <person name="Wang L."/>
        </authorList>
    </citation>
    <scope>NUCLEOTIDE SEQUENCE [LARGE SCALE GENOMIC DNA]</scope>
    <source>
        <strain evidence="2">cv. PW_Plant_1</strain>
    </source>
</reference>
<name>A0ACC2DG00_DIPCM</name>
<organism evidence="1 2">
    <name type="scientific">Diphasiastrum complanatum</name>
    <name type="common">Issler's clubmoss</name>
    <name type="synonym">Lycopodium complanatum</name>
    <dbReference type="NCBI Taxonomy" id="34168"/>
    <lineage>
        <taxon>Eukaryota</taxon>
        <taxon>Viridiplantae</taxon>
        <taxon>Streptophyta</taxon>
        <taxon>Embryophyta</taxon>
        <taxon>Tracheophyta</taxon>
        <taxon>Lycopodiopsida</taxon>
        <taxon>Lycopodiales</taxon>
        <taxon>Lycopodiaceae</taxon>
        <taxon>Lycopodioideae</taxon>
        <taxon>Diphasiastrum</taxon>
    </lineage>
</organism>
<keyword evidence="2" id="KW-1185">Reference proteome</keyword>
<accession>A0ACC2DG00</accession>
<dbReference type="Proteomes" id="UP001162992">
    <property type="component" value="Chromosome 6"/>
</dbReference>
<proteinExistence type="predicted"/>
<dbReference type="EMBL" id="CM055097">
    <property type="protein sequence ID" value="KAJ7553258.1"/>
    <property type="molecule type" value="Genomic_DNA"/>
</dbReference>
<sequence length="887" mass="98445">MDSVPAAISISRAEVAGARFNYVGSRRAISPRARSSSATDAHIARSKHSSCTTAFGEGATSLLQGHRKSQVYRTGAKTKLGKVTSSLEGVGPSLEDCVQRKMPLFHEGKFGPPLRILPIGGLGEIGMNCMLVGHYDRYIMIDAGLMFPDYDDLGVQKILPDTEFIRLWRDKIEAVIFTHGHEDHIGALPWVIPVLDPKTPIYSTGFTMELIKRRLREYKINFEKRCEVFKMREKFTAGPFEIEAIRVTHSIPDCCGLILRCQDGTIFHTGDWKIDENPVDGNIFDRVRLEELSKEGVTLMMSDSTNVLSAGRTTSESDVAAALMRHVAEAKARVITTQFASNVHRLGSVKAAADACGRKLTLAQVFVGTSLRTYFEAAWRDGQAPFHPTCLIKSDDICNYAPKDLLIVTTGSQAEPRAALNLASFGSSRALKLTKDDIILYSAKMIPGNETRVIKMMNRIAELGPKIVMGKQENLHTSGHGYREELEEVLKLVKPQHFLPVHGEFAYLKEHEVIGKSAGIRHTTVIKNGEMLGVSPLRNGRVLSNGFAPLGKAEMKLMYNDGGKAFGTATDLRIEERMQLALEGIIFVSVEVCRDVPDDSDEVSEIANAVPFEFGLRGRIRITTRCLWLDGGKLVEALQRAANAAVASCRRDAALFTVELTVSRMLRKIVQKYSNKRPEVIVIATESTRSRRNVSSLSGVSTAGRSQVKNVAKKPIDEVIPDRDMLTEDIAAEVVITTAIQSESSDLIPVPSASSCIRGDTINDDLEKITESVDSKSSQMKKNRWKPSEIVKLIELRSQMECEFEKAKIKKPLWETISSHLSNSGHERNYGQCKSMWVSLVTKYETILEEKSAGKTNKAWPYFEAMHEALSTRKNESLFLEDQMMQS</sequence>
<evidence type="ECO:0000313" key="2">
    <source>
        <dbReference type="Proteomes" id="UP001162992"/>
    </source>
</evidence>
<gene>
    <name evidence="1" type="ORF">O6H91_06G089900</name>
</gene>
<comment type="caution">
    <text evidence="1">The sequence shown here is derived from an EMBL/GenBank/DDBJ whole genome shotgun (WGS) entry which is preliminary data.</text>
</comment>
<evidence type="ECO:0000313" key="1">
    <source>
        <dbReference type="EMBL" id="KAJ7553258.1"/>
    </source>
</evidence>